<dbReference type="InterPro" id="IPR012960">
    <property type="entry name" value="Dyskerin-like"/>
</dbReference>
<dbReference type="SUPFAM" id="SSF88697">
    <property type="entry name" value="PUA domain-like"/>
    <property type="match status" value="1"/>
</dbReference>
<comment type="catalytic activity">
    <reaction evidence="1">
        <text>a uridine in RNA = a pseudouridine in RNA</text>
        <dbReference type="Rhea" id="RHEA:48348"/>
        <dbReference type="Rhea" id="RHEA-COMP:12068"/>
        <dbReference type="Rhea" id="RHEA-COMP:12069"/>
        <dbReference type="ChEBI" id="CHEBI:65314"/>
        <dbReference type="ChEBI" id="CHEBI:65315"/>
    </reaction>
</comment>
<dbReference type="EMBL" id="JARGDH010000051">
    <property type="protein sequence ID" value="KAL0263980.1"/>
    <property type="molecule type" value="Genomic_DNA"/>
</dbReference>
<dbReference type="NCBIfam" id="NF003280">
    <property type="entry name" value="PRK04270.1"/>
    <property type="match status" value="1"/>
</dbReference>
<name>A0AAW2H6J8_9NEOP</name>
<dbReference type="GO" id="GO:1990481">
    <property type="term" value="P:mRNA pseudouridine synthesis"/>
    <property type="evidence" value="ECO:0007669"/>
    <property type="project" value="TreeGrafter"/>
</dbReference>
<dbReference type="Gene3D" id="2.30.130.10">
    <property type="entry name" value="PUA domain"/>
    <property type="match status" value="1"/>
</dbReference>
<dbReference type="PROSITE" id="PS50890">
    <property type="entry name" value="PUA"/>
    <property type="match status" value="1"/>
</dbReference>
<dbReference type="Gene3D" id="3.30.2350.10">
    <property type="entry name" value="Pseudouridine synthase"/>
    <property type="match status" value="1"/>
</dbReference>
<dbReference type="InterPro" id="IPR002501">
    <property type="entry name" value="PsdUridine_synth_N"/>
</dbReference>
<comment type="caution">
    <text evidence="6">The sequence shown here is derived from an EMBL/GenBank/DDBJ whole genome shotgun (WGS) entry which is preliminary data.</text>
</comment>
<dbReference type="SUPFAM" id="SSF55120">
    <property type="entry name" value="Pseudouridine synthase"/>
    <property type="match status" value="1"/>
</dbReference>
<dbReference type="CDD" id="cd02572">
    <property type="entry name" value="PseudoU_synth_hDyskerin"/>
    <property type="match status" value="1"/>
</dbReference>
<evidence type="ECO:0000259" key="4">
    <source>
        <dbReference type="SMART" id="SM00359"/>
    </source>
</evidence>
<dbReference type="FunFam" id="3.30.2350.10:FF:000001">
    <property type="entry name" value="H/ACA ribonucleoprotein complex subunit CBF5"/>
    <property type="match status" value="1"/>
</dbReference>
<dbReference type="InterPro" id="IPR036974">
    <property type="entry name" value="PUA_sf"/>
</dbReference>
<dbReference type="PANTHER" id="PTHR23127">
    <property type="entry name" value="CENTROMERE/MICROTUBULE BINDING PROTEIN CBF5"/>
    <property type="match status" value="1"/>
</dbReference>
<gene>
    <name evidence="6" type="ORF">PYX00_011025</name>
</gene>
<evidence type="ECO:0000256" key="3">
    <source>
        <dbReference type="ARBA" id="ARBA00023235"/>
    </source>
</evidence>
<organism evidence="6">
    <name type="scientific">Menopon gallinae</name>
    <name type="common">poultry shaft louse</name>
    <dbReference type="NCBI Taxonomy" id="328185"/>
    <lineage>
        <taxon>Eukaryota</taxon>
        <taxon>Metazoa</taxon>
        <taxon>Ecdysozoa</taxon>
        <taxon>Arthropoda</taxon>
        <taxon>Hexapoda</taxon>
        <taxon>Insecta</taxon>
        <taxon>Pterygota</taxon>
        <taxon>Neoptera</taxon>
        <taxon>Paraneoptera</taxon>
        <taxon>Psocodea</taxon>
        <taxon>Troctomorpha</taxon>
        <taxon>Phthiraptera</taxon>
        <taxon>Amblycera</taxon>
        <taxon>Menoponidae</taxon>
        <taxon>Menopon</taxon>
    </lineage>
</organism>
<sequence length="325" mass="36168">MLTKSVHYTPLSCGSTPRNRSIKEYLKYSVVNLDKPVNPSSHEVVSWIKRIVGCEKTGHGGTLDPQVSGTLLVCIDRATRLTKSMQSEGKTYICTITFSSPVQLADFRKVAETLTGKVLQRPPLMSAVKRQLRVREIYSTEVIEQHENDILFLVSCEAGTYIRTLCVHMGLLLGVQAQMKDLRRVRSGHFTEDSSVTMHDILDSIYLLKTRGDESVVRKVFQPLEVLLRGHKRVMVKDSCVGALCAGAQLTINGVVKYDREIEIGDEIVLITTKGEAVALAAAKISSAEIGILEHGIVCKTKRVIMDKGVYPETWGFKKTFEVEE</sequence>
<reference evidence="6" key="1">
    <citation type="journal article" date="2024" name="Gigascience">
        <title>Chromosome-level genome of the poultry shaft louse Menopon gallinae provides insight into the host-switching and adaptive evolution of parasitic lice.</title>
        <authorList>
            <person name="Xu Y."/>
            <person name="Ma L."/>
            <person name="Liu S."/>
            <person name="Liang Y."/>
            <person name="Liu Q."/>
            <person name="He Z."/>
            <person name="Tian L."/>
            <person name="Duan Y."/>
            <person name="Cai W."/>
            <person name="Li H."/>
            <person name="Song F."/>
        </authorList>
    </citation>
    <scope>NUCLEOTIDE SEQUENCE</scope>
    <source>
        <strain evidence="6">Cailab_2023a</strain>
    </source>
</reference>
<dbReference type="GO" id="GO:0031118">
    <property type="term" value="P:rRNA pseudouridine synthesis"/>
    <property type="evidence" value="ECO:0007669"/>
    <property type="project" value="TreeGrafter"/>
</dbReference>
<dbReference type="InterPro" id="IPR002478">
    <property type="entry name" value="PUA"/>
</dbReference>
<dbReference type="Pfam" id="PF08068">
    <property type="entry name" value="DKCLD"/>
    <property type="match status" value="1"/>
</dbReference>
<dbReference type="Pfam" id="PF01472">
    <property type="entry name" value="PUA"/>
    <property type="match status" value="1"/>
</dbReference>
<evidence type="ECO:0000259" key="5">
    <source>
        <dbReference type="SMART" id="SM01136"/>
    </source>
</evidence>
<evidence type="ECO:0000256" key="2">
    <source>
        <dbReference type="ARBA" id="ARBA00008999"/>
    </source>
</evidence>
<protein>
    <submittedName>
        <fullName evidence="6">Uncharacterized protein</fullName>
    </submittedName>
</protein>
<accession>A0AAW2H6J8</accession>
<keyword evidence="3" id="KW-0413">Isomerase</keyword>
<feature type="domain" description="PUA" evidence="4">
    <location>
        <begin position="232"/>
        <end position="306"/>
    </location>
</feature>
<dbReference type="GO" id="GO:0031120">
    <property type="term" value="P:snRNA pseudouridine synthesis"/>
    <property type="evidence" value="ECO:0007669"/>
    <property type="project" value="TreeGrafter"/>
</dbReference>
<dbReference type="SMART" id="SM00359">
    <property type="entry name" value="PUA"/>
    <property type="match status" value="1"/>
</dbReference>
<dbReference type="InterPro" id="IPR015947">
    <property type="entry name" value="PUA-like_sf"/>
</dbReference>
<dbReference type="AlphaFoldDB" id="A0AAW2H6J8"/>
<dbReference type="Pfam" id="PF16198">
    <property type="entry name" value="TruB_C_2"/>
    <property type="match status" value="1"/>
</dbReference>
<proteinExistence type="inferred from homology"/>
<dbReference type="PANTHER" id="PTHR23127:SF0">
    <property type="entry name" value="H_ACA RIBONUCLEOPROTEIN COMPLEX SUBUNIT DKC1"/>
    <property type="match status" value="1"/>
</dbReference>
<dbReference type="GO" id="GO:0003723">
    <property type="term" value="F:RNA binding"/>
    <property type="evidence" value="ECO:0007669"/>
    <property type="project" value="InterPro"/>
</dbReference>
<evidence type="ECO:0000256" key="1">
    <source>
        <dbReference type="ARBA" id="ARBA00000073"/>
    </source>
</evidence>
<dbReference type="Pfam" id="PF01509">
    <property type="entry name" value="TruB_N"/>
    <property type="match status" value="1"/>
</dbReference>
<dbReference type="NCBIfam" id="TIGR00425">
    <property type="entry name" value="CBF5"/>
    <property type="match status" value="1"/>
</dbReference>
<dbReference type="InterPro" id="IPR020103">
    <property type="entry name" value="PsdUridine_synth_cat_dom_sf"/>
</dbReference>
<dbReference type="InterPro" id="IPR032819">
    <property type="entry name" value="TruB_C"/>
</dbReference>
<dbReference type="GO" id="GO:0009982">
    <property type="term" value="F:pseudouridine synthase activity"/>
    <property type="evidence" value="ECO:0007669"/>
    <property type="project" value="InterPro"/>
</dbReference>
<feature type="domain" description="Dyskerin-like" evidence="5">
    <location>
        <begin position="1"/>
        <end position="45"/>
    </location>
</feature>
<dbReference type="CDD" id="cd21148">
    <property type="entry name" value="PUA_Cbf5"/>
    <property type="match status" value="1"/>
</dbReference>
<dbReference type="GO" id="GO:0031429">
    <property type="term" value="C:box H/ACA snoRNP complex"/>
    <property type="evidence" value="ECO:0007669"/>
    <property type="project" value="TreeGrafter"/>
</dbReference>
<dbReference type="GO" id="GO:0000495">
    <property type="term" value="P:box H/ACA sno(s)RNA 3'-end processing"/>
    <property type="evidence" value="ECO:0007669"/>
    <property type="project" value="TreeGrafter"/>
</dbReference>
<evidence type="ECO:0000313" key="6">
    <source>
        <dbReference type="EMBL" id="KAL0263980.1"/>
    </source>
</evidence>
<dbReference type="SMART" id="SM01136">
    <property type="entry name" value="DKCLD"/>
    <property type="match status" value="1"/>
</dbReference>
<dbReference type="InterPro" id="IPR004802">
    <property type="entry name" value="tRNA_PsdUridine_synth_B_fam"/>
</dbReference>
<comment type="similarity">
    <text evidence="2">Belongs to the pseudouridine synthase TruB family.</text>
</comment>